<evidence type="ECO:0000313" key="2">
    <source>
        <dbReference type="EMBL" id="KAF2583749.1"/>
    </source>
</evidence>
<reference evidence="1" key="1">
    <citation type="submission" date="2019-12" db="EMBL/GenBank/DDBJ databases">
        <title>Genome sequencing and annotation of Brassica cretica.</title>
        <authorList>
            <person name="Studholme D.J."/>
            <person name="Sarris P.F."/>
        </authorList>
    </citation>
    <scope>NUCLEOTIDE SEQUENCE</scope>
    <source>
        <strain evidence="1">PFS-001/15</strain>
        <strain evidence="2">PFS-102/07</strain>
        <tissue evidence="1">Leaf</tissue>
    </source>
</reference>
<accession>A0A8S9HNJ3</accession>
<comment type="caution">
    <text evidence="1">The sequence shown here is derived from an EMBL/GenBank/DDBJ whole genome shotgun (WGS) entry which is preliminary data.</text>
</comment>
<dbReference type="EMBL" id="QGKY02000246">
    <property type="protein sequence ID" value="KAF2583749.1"/>
    <property type="molecule type" value="Genomic_DNA"/>
</dbReference>
<gene>
    <name evidence="1" type="ORF">F2Q68_00017016</name>
    <name evidence="2" type="ORF">F2Q70_00034763</name>
</gene>
<sequence length="105" mass="11704">MCEKIYPSNVTSVSAVKGQEADFLCKARIVSVLQQNDWSPVSCTGCNRKLENYVTSLRCNRCVSPNVTGVIMSHAKLFVDDGKDSATFVVFDTEMSNSPKRKQRH</sequence>
<evidence type="ECO:0000313" key="3">
    <source>
        <dbReference type="Proteomes" id="UP000712281"/>
    </source>
</evidence>
<name>A0A8S9HNJ3_BRACR</name>
<organism evidence="1 3">
    <name type="scientific">Brassica cretica</name>
    <name type="common">Mustard</name>
    <dbReference type="NCBI Taxonomy" id="69181"/>
    <lineage>
        <taxon>Eukaryota</taxon>
        <taxon>Viridiplantae</taxon>
        <taxon>Streptophyta</taxon>
        <taxon>Embryophyta</taxon>
        <taxon>Tracheophyta</taxon>
        <taxon>Spermatophyta</taxon>
        <taxon>Magnoliopsida</taxon>
        <taxon>eudicotyledons</taxon>
        <taxon>Gunneridae</taxon>
        <taxon>Pentapetalae</taxon>
        <taxon>rosids</taxon>
        <taxon>malvids</taxon>
        <taxon>Brassicales</taxon>
        <taxon>Brassicaceae</taxon>
        <taxon>Brassiceae</taxon>
        <taxon>Brassica</taxon>
    </lineage>
</organism>
<dbReference type="EMBL" id="QGKW02001940">
    <property type="protein sequence ID" value="KAF2558032.1"/>
    <property type="molecule type" value="Genomic_DNA"/>
</dbReference>
<dbReference type="Gene3D" id="2.40.50.140">
    <property type="entry name" value="Nucleic acid-binding proteins"/>
    <property type="match status" value="1"/>
</dbReference>
<evidence type="ECO:0008006" key="4">
    <source>
        <dbReference type="Google" id="ProtNLM"/>
    </source>
</evidence>
<proteinExistence type="predicted"/>
<evidence type="ECO:0000313" key="1">
    <source>
        <dbReference type="EMBL" id="KAF2558032.1"/>
    </source>
</evidence>
<dbReference type="InterPro" id="IPR012340">
    <property type="entry name" value="NA-bd_OB-fold"/>
</dbReference>
<dbReference type="Proteomes" id="UP000712281">
    <property type="component" value="Unassembled WGS sequence"/>
</dbReference>
<protein>
    <recommendedName>
        <fullName evidence="4">Replication factor A C-terminal domain-containing protein</fullName>
    </recommendedName>
</protein>
<dbReference type="AlphaFoldDB" id="A0A8S9HNJ3"/>
<dbReference type="SUPFAM" id="SSF50249">
    <property type="entry name" value="Nucleic acid-binding proteins"/>
    <property type="match status" value="1"/>
</dbReference>